<feature type="transmembrane region" description="Helical" evidence="1">
    <location>
        <begin position="20"/>
        <end position="39"/>
    </location>
</feature>
<evidence type="ECO:0000313" key="3">
    <source>
        <dbReference type="Proteomes" id="UP000318081"/>
    </source>
</evidence>
<keyword evidence="1" id="KW-0472">Membrane</keyword>
<evidence type="ECO:0000313" key="2">
    <source>
        <dbReference type="EMBL" id="QDV82396.1"/>
    </source>
</evidence>
<organism evidence="2 3">
    <name type="scientific">Stieleria magnilauensis</name>
    <dbReference type="NCBI Taxonomy" id="2527963"/>
    <lineage>
        <taxon>Bacteria</taxon>
        <taxon>Pseudomonadati</taxon>
        <taxon>Planctomycetota</taxon>
        <taxon>Planctomycetia</taxon>
        <taxon>Pirellulales</taxon>
        <taxon>Pirellulaceae</taxon>
        <taxon>Stieleria</taxon>
    </lineage>
</organism>
<keyword evidence="1" id="KW-0812">Transmembrane</keyword>
<protein>
    <submittedName>
        <fullName evidence="2">Uncharacterized protein</fullName>
    </submittedName>
</protein>
<keyword evidence="1" id="KW-1133">Transmembrane helix</keyword>
<proteinExistence type="predicted"/>
<accession>A0ABX5XP41</accession>
<gene>
    <name evidence="2" type="ORF">TBK1r_13260</name>
</gene>
<dbReference type="Proteomes" id="UP000318081">
    <property type="component" value="Chromosome"/>
</dbReference>
<name>A0ABX5XP41_9BACT</name>
<reference evidence="2 3" key="1">
    <citation type="submission" date="2019-02" db="EMBL/GenBank/DDBJ databases">
        <title>Deep-cultivation of Planctomycetes and their phenomic and genomic characterization uncovers novel biology.</title>
        <authorList>
            <person name="Wiegand S."/>
            <person name="Jogler M."/>
            <person name="Boedeker C."/>
            <person name="Pinto D."/>
            <person name="Vollmers J."/>
            <person name="Rivas-Marin E."/>
            <person name="Kohn T."/>
            <person name="Peeters S.H."/>
            <person name="Heuer A."/>
            <person name="Rast P."/>
            <person name="Oberbeckmann S."/>
            <person name="Bunk B."/>
            <person name="Jeske O."/>
            <person name="Meyerdierks A."/>
            <person name="Storesund J.E."/>
            <person name="Kallscheuer N."/>
            <person name="Luecker S."/>
            <person name="Lage O.M."/>
            <person name="Pohl T."/>
            <person name="Merkel B.J."/>
            <person name="Hornburger P."/>
            <person name="Mueller R.-W."/>
            <person name="Bruemmer F."/>
            <person name="Labrenz M."/>
            <person name="Spormann A.M."/>
            <person name="Op den Camp H."/>
            <person name="Overmann J."/>
            <person name="Amann R."/>
            <person name="Jetten M.S.M."/>
            <person name="Mascher T."/>
            <person name="Medema M.H."/>
            <person name="Devos D.P."/>
            <person name="Kaster A.-K."/>
            <person name="Ovreas L."/>
            <person name="Rohde M."/>
            <person name="Galperin M.Y."/>
            <person name="Jogler C."/>
        </authorList>
    </citation>
    <scope>NUCLEOTIDE SEQUENCE [LARGE SCALE GENOMIC DNA]</scope>
    <source>
        <strain evidence="2 3">TBK1r</strain>
    </source>
</reference>
<keyword evidence="3" id="KW-1185">Reference proteome</keyword>
<evidence type="ECO:0000256" key="1">
    <source>
        <dbReference type="SAM" id="Phobius"/>
    </source>
</evidence>
<sequence>MRESALTDLTKRLFAVRFSLRAMLANLSICAVIFAILAYKDARRRDVLKAIESRGGTVRYSNTGFSLFKSSQLQSISIPQDALSSVSNGDLQRFPILDLVVVQNVECRVNERNANWKFPDFPVDASRLEFLDKLRTGVSVNSWDEMLDAIYRDWQKIRPER</sequence>
<dbReference type="EMBL" id="CP036432">
    <property type="protein sequence ID" value="QDV82396.1"/>
    <property type="molecule type" value="Genomic_DNA"/>
</dbReference>